<protein>
    <submittedName>
        <fullName evidence="1">Uncharacterized protein</fullName>
    </submittedName>
</protein>
<evidence type="ECO:0000313" key="2">
    <source>
        <dbReference type="Proteomes" id="UP001634394"/>
    </source>
</evidence>
<proteinExistence type="predicted"/>
<keyword evidence="2" id="KW-1185">Reference proteome</keyword>
<dbReference type="Proteomes" id="UP001634394">
    <property type="component" value="Unassembled WGS sequence"/>
</dbReference>
<accession>A0ABD3VS23</accession>
<evidence type="ECO:0000313" key="1">
    <source>
        <dbReference type="EMBL" id="KAL3864380.1"/>
    </source>
</evidence>
<name>A0ABD3VS23_SINWO</name>
<organism evidence="1 2">
    <name type="scientific">Sinanodonta woodiana</name>
    <name type="common">Chinese pond mussel</name>
    <name type="synonym">Anodonta woodiana</name>
    <dbReference type="NCBI Taxonomy" id="1069815"/>
    <lineage>
        <taxon>Eukaryota</taxon>
        <taxon>Metazoa</taxon>
        <taxon>Spiralia</taxon>
        <taxon>Lophotrochozoa</taxon>
        <taxon>Mollusca</taxon>
        <taxon>Bivalvia</taxon>
        <taxon>Autobranchia</taxon>
        <taxon>Heteroconchia</taxon>
        <taxon>Palaeoheterodonta</taxon>
        <taxon>Unionida</taxon>
        <taxon>Unionoidea</taxon>
        <taxon>Unionidae</taxon>
        <taxon>Unioninae</taxon>
        <taxon>Sinanodonta</taxon>
    </lineage>
</organism>
<reference evidence="1 2" key="1">
    <citation type="submission" date="2024-11" db="EMBL/GenBank/DDBJ databases">
        <title>Chromosome-level genome assembly of the freshwater bivalve Anodonta woodiana.</title>
        <authorList>
            <person name="Chen X."/>
        </authorList>
    </citation>
    <scope>NUCLEOTIDE SEQUENCE [LARGE SCALE GENOMIC DNA]</scope>
    <source>
        <strain evidence="1">MN2024</strain>
        <tissue evidence="1">Gills</tissue>
    </source>
</reference>
<dbReference type="EMBL" id="JBJQND010000010">
    <property type="protein sequence ID" value="KAL3864380.1"/>
    <property type="molecule type" value="Genomic_DNA"/>
</dbReference>
<gene>
    <name evidence="1" type="ORF">ACJMK2_006068</name>
</gene>
<dbReference type="AlphaFoldDB" id="A0ABD3VS23"/>
<sequence>MSDAIRKVMTVVTAPIWLPVAAIGGLVSGPVRGVIDAVETGENTEGNDAKKAATAIGSLPGSVVGRIVTGPFEAIGFVGKSMWGDDN</sequence>
<comment type="caution">
    <text evidence="1">The sequence shown here is derived from an EMBL/GenBank/DDBJ whole genome shotgun (WGS) entry which is preliminary data.</text>
</comment>